<dbReference type="InterPro" id="IPR001738">
    <property type="entry name" value="Rab_escort"/>
</dbReference>
<feature type="domain" description="RAE1/2" evidence="6">
    <location>
        <begin position="475"/>
        <end position="599"/>
    </location>
</feature>
<feature type="region of interest" description="Disordered" evidence="5">
    <location>
        <begin position="92"/>
        <end position="218"/>
    </location>
</feature>
<dbReference type="PRINTS" id="PR00893">
    <property type="entry name" value="RABESCORT"/>
</dbReference>
<keyword evidence="3" id="KW-0343">GTPase activation</keyword>
<keyword evidence="7" id="KW-0808">Transferase</keyword>
<dbReference type="GO" id="GO:0005634">
    <property type="term" value="C:nucleus"/>
    <property type="evidence" value="ECO:0007669"/>
    <property type="project" value="TreeGrafter"/>
</dbReference>
<evidence type="ECO:0000256" key="1">
    <source>
        <dbReference type="ARBA" id="ARBA00004514"/>
    </source>
</evidence>
<feature type="region of interest" description="Disordered" evidence="5">
    <location>
        <begin position="641"/>
        <end position="727"/>
    </location>
</feature>
<keyword evidence="4" id="KW-0963">Cytoplasm</keyword>
<evidence type="ECO:0000256" key="4">
    <source>
        <dbReference type="ARBA" id="ARBA00022490"/>
    </source>
</evidence>
<dbReference type="PANTHER" id="PTHR11787">
    <property type="entry name" value="RAB GDP-DISSOCIATION INHIBITOR"/>
    <property type="match status" value="1"/>
</dbReference>
<feature type="compositionally biased region" description="Basic and acidic residues" evidence="5">
    <location>
        <begin position="674"/>
        <end position="686"/>
    </location>
</feature>
<evidence type="ECO:0000259" key="6">
    <source>
        <dbReference type="Pfam" id="PF22603"/>
    </source>
</evidence>
<dbReference type="PRINTS" id="PR00891">
    <property type="entry name" value="RABGDIREP"/>
</dbReference>
<feature type="compositionally biased region" description="Polar residues" evidence="5">
    <location>
        <begin position="152"/>
        <end position="162"/>
    </location>
</feature>
<dbReference type="Pfam" id="PF22603">
    <property type="entry name" value="RAE1_2_domI_C"/>
    <property type="match status" value="1"/>
</dbReference>
<dbReference type="Gene3D" id="1.10.405.10">
    <property type="entry name" value="Guanine Nucleotide Dissociation Inhibitor, domain 1"/>
    <property type="match status" value="1"/>
</dbReference>
<dbReference type="PANTHER" id="PTHR11787:SF4">
    <property type="entry name" value="CHM, RAB ESCORT PROTEIN 1"/>
    <property type="match status" value="1"/>
</dbReference>
<feature type="compositionally biased region" description="Basic and acidic residues" evidence="5">
    <location>
        <begin position="139"/>
        <end position="149"/>
    </location>
</feature>
<dbReference type="AlphaFoldDB" id="K1QHI9"/>
<feature type="compositionally biased region" description="Polar residues" evidence="5">
    <location>
        <begin position="116"/>
        <end position="127"/>
    </location>
</feature>
<gene>
    <name evidence="7" type="ORF">CGI_10004874</name>
</gene>
<sequence length="727" mass="80844">MAEDLPDEFDVVVIGTGMPESILAAAFARIGQSVLHIDRNGYYSGQWASFSLKAIEEWVKESQAPEEVHTSEVKTDGEQVMLHLKDNSYHKQKLQFHISDPEPELEEKKEAVKNTADGSQENDSNKITKGGLDQDPGDNVEKEKEKSEPESTDPNQAQTSPENLKEVTEANESNENNAESGTQNSLEDKPPEPSPNVDNAASDVRDLKPTTDKPSSPLWTESKLRKEWRKFNLDLSPKLLYCGGSMVELLITSDIAKYCEFKTVSRMLTLIDGKLKKVPCSRADVFSSKDVSMIEKRMMMKFLTFCVDFEKHEEDYKEFMEKPYKEYLEHQKLSKNVIHFIQHAISMTSDSTPTPEGLKKTQKFLHSLGRYGNTAFLWPLYGSGEMPQSFCRMCAVFGGVYCLRTPAASLVVNSDNVCTGVIMTTGKQIKCKRLVMENSYAPDSYIDSVSNRRLVMENSYAPDSYIDSVSNRLVNRGILVTDRSIMAADDPHQLSLLRIPDNSDEEHPTTLLELPAASMMCPTGLYVVHLTKEANNESQSPEESLQSVVTKLFKDSDTDSTSEDGSPQIVWSLYFQQKINVGGQSSSAPSNMILVPGPGPEIDIDHAVTIARKIFEEVMPGEDFLPRPPNPEDIIYVDEEETQVTQDSEKTEFSETCQGSGDNSSQTTQPDSIDNDHADQSSETKATDGSGKSDVPSNSSDIQNSAEEISESVEKCVIEEKTEPATS</sequence>
<accession>K1QHI9</accession>
<dbReference type="GO" id="GO:0016192">
    <property type="term" value="P:vesicle-mediated transport"/>
    <property type="evidence" value="ECO:0007669"/>
    <property type="project" value="TreeGrafter"/>
</dbReference>
<dbReference type="HOGENOM" id="CLU_021695_4_1_1"/>
<dbReference type="GO" id="GO:0005829">
    <property type="term" value="C:cytosol"/>
    <property type="evidence" value="ECO:0007669"/>
    <property type="project" value="UniProtKB-SubCell"/>
</dbReference>
<protein>
    <submittedName>
        <fullName evidence="7">Rab proteins geranylgeranyltransferase component A 1</fullName>
    </submittedName>
</protein>
<dbReference type="InterPro" id="IPR036188">
    <property type="entry name" value="FAD/NAD-bd_sf"/>
</dbReference>
<feature type="compositionally biased region" description="Polar residues" evidence="5">
    <location>
        <begin position="695"/>
        <end position="707"/>
    </location>
</feature>
<evidence type="ECO:0000313" key="7">
    <source>
        <dbReference type="EMBL" id="EKC30584.1"/>
    </source>
</evidence>
<dbReference type="InterPro" id="IPR054420">
    <property type="entry name" value="RAE1_2_domI_C"/>
</dbReference>
<dbReference type="PIRSF" id="PIRSF016550">
    <property type="entry name" value="Rab_ger_ger_transf_A_euk"/>
    <property type="match status" value="1"/>
</dbReference>
<dbReference type="GO" id="GO:0005092">
    <property type="term" value="F:GDP-dissociation inhibitor activity"/>
    <property type="evidence" value="ECO:0007669"/>
    <property type="project" value="InterPro"/>
</dbReference>
<organism evidence="7">
    <name type="scientific">Magallana gigas</name>
    <name type="common">Pacific oyster</name>
    <name type="synonym">Crassostrea gigas</name>
    <dbReference type="NCBI Taxonomy" id="29159"/>
    <lineage>
        <taxon>Eukaryota</taxon>
        <taxon>Metazoa</taxon>
        <taxon>Spiralia</taxon>
        <taxon>Lophotrochozoa</taxon>
        <taxon>Mollusca</taxon>
        <taxon>Bivalvia</taxon>
        <taxon>Autobranchia</taxon>
        <taxon>Pteriomorphia</taxon>
        <taxon>Ostreida</taxon>
        <taxon>Ostreoidea</taxon>
        <taxon>Ostreidae</taxon>
        <taxon>Magallana</taxon>
    </lineage>
</organism>
<dbReference type="Gene3D" id="3.50.50.60">
    <property type="entry name" value="FAD/NAD(P)-binding domain"/>
    <property type="match status" value="2"/>
</dbReference>
<dbReference type="EMBL" id="JH818611">
    <property type="protein sequence ID" value="EKC30584.1"/>
    <property type="molecule type" value="Genomic_DNA"/>
</dbReference>
<dbReference type="Pfam" id="PF00996">
    <property type="entry name" value="GDI"/>
    <property type="match status" value="2"/>
</dbReference>
<evidence type="ECO:0000256" key="2">
    <source>
        <dbReference type="ARBA" id="ARBA00005593"/>
    </source>
</evidence>
<dbReference type="GO" id="GO:0005096">
    <property type="term" value="F:GTPase activator activity"/>
    <property type="evidence" value="ECO:0007669"/>
    <property type="project" value="UniProtKB-KW"/>
</dbReference>
<dbReference type="GO" id="GO:0006886">
    <property type="term" value="P:intracellular protein transport"/>
    <property type="evidence" value="ECO:0007669"/>
    <property type="project" value="InterPro"/>
</dbReference>
<comment type="subcellular location">
    <subcellularLocation>
        <location evidence="1">Cytoplasm</location>
        <location evidence="1">Cytosol</location>
    </subcellularLocation>
</comment>
<name>K1QHI9_MAGGI</name>
<reference evidence="7" key="1">
    <citation type="journal article" date="2012" name="Nature">
        <title>The oyster genome reveals stress adaptation and complexity of shell formation.</title>
        <authorList>
            <person name="Zhang G."/>
            <person name="Fang X."/>
            <person name="Guo X."/>
            <person name="Li L."/>
            <person name="Luo R."/>
            <person name="Xu F."/>
            <person name="Yang P."/>
            <person name="Zhang L."/>
            <person name="Wang X."/>
            <person name="Qi H."/>
            <person name="Xiong Z."/>
            <person name="Que H."/>
            <person name="Xie Y."/>
            <person name="Holland P.W."/>
            <person name="Paps J."/>
            <person name="Zhu Y."/>
            <person name="Wu F."/>
            <person name="Chen Y."/>
            <person name="Wang J."/>
            <person name="Peng C."/>
            <person name="Meng J."/>
            <person name="Yang L."/>
            <person name="Liu J."/>
            <person name="Wen B."/>
            <person name="Zhang N."/>
            <person name="Huang Z."/>
            <person name="Zhu Q."/>
            <person name="Feng Y."/>
            <person name="Mount A."/>
            <person name="Hedgecock D."/>
            <person name="Xu Z."/>
            <person name="Liu Y."/>
            <person name="Domazet-Loso T."/>
            <person name="Du Y."/>
            <person name="Sun X."/>
            <person name="Zhang S."/>
            <person name="Liu B."/>
            <person name="Cheng P."/>
            <person name="Jiang X."/>
            <person name="Li J."/>
            <person name="Fan D."/>
            <person name="Wang W."/>
            <person name="Fu W."/>
            <person name="Wang T."/>
            <person name="Wang B."/>
            <person name="Zhang J."/>
            <person name="Peng Z."/>
            <person name="Li Y."/>
            <person name="Li N."/>
            <person name="Wang J."/>
            <person name="Chen M."/>
            <person name="He Y."/>
            <person name="Tan F."/>
            <person name="Song X."/>
            <person name="Zheng Q."/>
            <person name="Huang R."/>
            <person name="Yang H."/>
            <person name="Du X."/>
            <person name="Chen L."/>
            <person name="Yang M."/>
            <person name="Gaffney P.M."/>
            <person name="Wang S."/>
            <person name="Luo L."/>
            <person name="She Z."/>
            <person name="Ming Y."/>
            <person name="Huang W."/>
            <person name="Zhang S."/>
            <person name="Huang B."/>
            <person name="Zhang Y."/>
            <person name="Qu T."/>
            <person name="Ni P."/>
            <person name="Miao G."/>
            <person name="Wang J."/>
            <person name="Wang Q."/>
            <person name="Steinberg C.E."/>
            <person name="Wang H."/>
            <person name="Li N."/>
            <person name="Qian L."/>
            <person name="Zhang G."/>
            <person name="Li Y."/>
            <person name="Yang H."/>
            <person name="Liu X."/>
            <person name="Wang J."/>
            <person name="Yin Y."/>
            <person name="Wang J."/>
        </authorList>
    </citation>
    <scope>NUCLEOTIDE SEQUENCE [LARGE SCALE GENOMIC DNA]</scope>
    <source>
        <strain evidence="7">05x7-T-G4-1.051#20</strain>
    </source>
</reference>
<dbReference type="GO" id="GO:0005968">
    <property type="term" value="C:Rab-protein geranylgeranyltransferase complex"/>
    <property type="evidence" value="ECO:0007669"/>
    <property type="project" value="InterPro"/>
</dbReference>
<evidence type="ECO:0000256" key="3">
    <source>
        <dbReference type="ARBA" id="ARBA00022468"/>
    </source>
</evidence>
<dbReference type="InterPro" id="IPR018203">
    <property type="entry name" value="GDP_dissociation_inhibitor"/>
</dbReference>
<feature type="compositionally biased region" description="Polar residues" evidence="5">
    <location>
        <begin position="654"/>
        <end position="672"/>
    </location>
</feature>
<dbReference type="GO" id="GO:0007264">
    <property type="term" value="P:small GTPase-mediated signal transduction"/>
    <property type="evidence" value="ECO:0007669"/>
    <property type="project" value="InterPro"/>
</dbReference>
<feature type="compositionally biased region" description="Basic and acidic residues" evidence="5">
    <location>
        <begin position="712"/>
        <end position="727"/>
    </location>
</feature>
<dbReference type="GO" id="GO:0016740">
    <property type="term" value="F:transferase activity"/>
    <property type="evidence" value="ECO:0007669"/>
    <property type="project" value="UniProtKB-KW"/>
</dbReference>
<dbReference type="Gene3D" id="3.30.519.10">
    <property type="entry name" value="Guanine Nucleotide Dissociation Inhibitor, domain 2"/>
    <property type="match status" value="1"/>
</dbReference>
<dbReference type="FunFam" id="1.10.405.10:FF:000003">
    <property type="entry name" value="Rab proteins geranylgeranyltransferase component A"/>
    <property type="match status" value="1"/>
</dbReference>
<dbReference type="InParanoid" id="K1QHI9"/>
<dbReference type="SUPFAM" id="SSF54373">
    <property type="entry name" value="FAD-linked reductases, C-terminal domain"/>
    <property type="match status" value="1"/>
</dbReference>
<dbReference type="FunCoup" id="K1QHI9">
    <property type="interactions" value="427"/>
</dbReference>
<evidence type="ECO:0000256" key="5">
    <source>
        <dbReference type="SAM" id="MobiDB-lite"/>
    </source>
</evidence>
<feature type="compositionally biased region" description="Low complexity" evidence="5">
    <location>
        <begin position="170"/>
        <end position="180"/>
    </location>
</feature>
<comment type="similarity">
    <text evidence="2">Belongs to the Rab GDI family.</text>
</comment>
<dbReference type="SUPFAM" id="SSF51905">
    <property type="entry name" value="FAD/NAD(P)-binding domain"/>
    <property type="match status" value="1"/>
</dbReference>
<proteinExistence type="inferred from homology"/>